<evidence type="ECO:0000313" key="2">
    <source>
        <dbReference type="Proteomes" id="UP000635665"/>
    </source>
</evidence>
<protein>
    <submittedName>
        <fullName evidence="1">Uncharacterized protein</fullName>
    </submittedName>
</protein>
<name>A0ABS0TKH9_9FLAO</name>
<comment type="caution">
    <text evidence="1">The sequence shown here is derived from an EMBL/GenBank/DDBJ whole genome shotgun (WGS) entry which is preliminary data.</text>
</comment>
<gene>
    <name evidence="1" type="ORF">I6U50_14840</name>
</gene>
<proteinExistence type="predicted"/>
<dbReference type="RefSeq" id="WP_198639419.1">
    <property type="nucleotide sequence ID" value="NZ_JAEHNY010000016.1"/>
</dbReference>
<accession>A0ABS0TKH9</accession>
<evidence type="ECO:0000313" key="1">
    <source>
        <dbReference type="EMBL" id="MBI6121300.1"/>
    </source>
</evidence>
<organism evidence="1 2">
    <name type="scientific">Salegentibacter maritimus</name>
    <dbReference type="NCBI Taxonomy" id="2794347"/>
    <lineage>
        <taxon>Bacteria</taxon>
        <taxon>Pseudomonadati</taxon>
        <taxon>Bacteroidota</taxon>
        <taxon>Flavobacteriia</taxon>
        <taxon>Flavobacteriales</taxon>
        <taxon>Flavobacteriaceae</taxon>
        <taxon>Salegentibacter</taxon>
    </lineage>
</organism>
<reference evidence="1 2" key="1">
    <citation type="submission" date="2020-12" db="EMBL/GenBank/DDBJ databases">
        <title>Salegentibacter orientalis sp. nov., isolated from costal sediment.</title>
        <authorList>
            <person name="Lian F.-B."/>
        </authorList>
    </citation>
    <scope>NUCLEOTIDE SEQUENCE [LARGE SCALE GENOMIC DNA]</scope>
    <source>
        <strain evidence="1 2">F60176</strain>
    </source>
</reference>
<dbReference type="EMBL" id="JAEHNY010000016">
    <property type="protein sequence ID" value="MBI6121300.1"/>
    <property type="molecule type" value="Genomic_DNA"/>
</dbReference>
<keyword evidence="2" id="KW-1185">Reference proteome</keyword>
<sequence>MKKLILSLLCFTIVGMVYSQGIIKLDELRMDFNPKSLEIDETSNTLTFQVSEDYVGQFHANPLKYARENFSIEDFIEANQDKGYDKYTVSFITNKGKLKVNYNRNGEVISSNQRFVDVNLPNRTLVKILRANEGYSIVGTKHLAFTKSGWTIDKEYYKVKLENGKNKKNVKMNVTRDATGYAVATLE</sequence>
<dbReference type="Proteomes" id="UP000635665">
    <property type="component" value="Unassembled WGS sequence"/>
</dbReference>